<organism evidence="2 3">
    <name type="scientific">Ruegeria phage vB_RpoP-V13</name>
    <dbReference type="NCBI Taxonomy" id="2218612"/>
    <lineage>
        <taxon>Viruses</taxon>
        <taxon>Duplodnaviria</taxon>
        <taxon>Heunggongvirae</taxon>
        <taxon>Uroviricota</taxon>
        <taxon>Caudoviricetes</taxon>
        <taxon>Schitoviridae</taxon>
        <taxon>Rhodovirinae</taxon>
        <taxon>Pomeroyivirus</taxon>
        <taxon>Pomeroyivirus V13</taxon>
    </lineage>
</organism>
<dbReference type="Proteomes" id="UP000250784">
    <property type="component" value="Segment"/>
</dbReference>
<dbReference type="EMBL" id="MH015256">
    <property type="protein sequence ID" value="AWY09394.1"/>
    <property type="molecule type" value="Genomic_DNA"/>
</dbReference>
<protein>
    <submittedName>
        <fullName evidence="2">RIIB-like protein</fullName>
    </submittedName>
</protein>
<evidence type="ECO:0000313" key="2">
    <source>
        <dbReference type="EMBL" id="AWY09394.1"/>
    </source>
</evidence>
<evidence type="ECO:0000313" key="3">
    <source>
        <dbReference type="Proteomes" id="UP000250784"/>
    </source>
</evidence>
<name>A0A2Z4QHM1_9CAUD</name>
<sequence length="474" mass="51771">MSDKNTKKVVSMLTSNDKITLYTMEGQVLVLKNDGPHDTGKLTEFLLTKLDGKSVVEINLNDYLTIQRAIIPEGYENKGIVMTQIIDGVEVQGIFYPSKVAVAVQHEGEEVIIPKVENLEKHALRANAENSPAVRNFLRRIAPVVKERRHSAEDLMDFIKKSELPLTNDGMIIGYKKVNQKANGKFVDVHSGQVEQQVGSRVWMDADKVDPSRARSCSNGLHVANLGYLSGFGGTHTLIVLVDPADFIAVPHGETNKARVCSYDAIGVMTARGHQMLSSGNFVQEDQTFESVIKDAVAGRHVQPFERVQVGDKCVLGVTSMEGVSSAPVQLEETTAETKESSGQSLNVDPPAPEAKKKDIVKMAKTASGKMPWTNAPADVLNAFTALRSGASKADAARAGNTSTRTLGRWEDKYDYAGWAKAAEGTMTKADKARMYFNNAAWETLAEFKRQAKKGWAALGFNSKEISQIEKALA</sequence>
<keyword evidence="3" id="KW-1185">Reference proteome</keyword>
<evidence type="ECO:0000256" key="1">
    <source>
        <dbReference type="SAM" id="MobiDB-lite"/>
    </source>
</evidence>
<gene>
    <name evidence="2" type="ORF">vBRpoPV13_37</name>
</gene>
<accession>A0A2Z4QHM1</accession>
<feature type="region of interest" description="Disordered" evidence="1">
    <location>
        <begin position="326"/>
        <end position="355"/>
    </location>
</feature>
<proteinExistence type="predicted"/>
<reference evidence="2 3" key="1">
    <citation type="submission" date="2018-03" db="EMBL/GenBank/DDBJ databases">
        <title>Diverse roseophage infecting Ruegeria pomeroyi DSS-3.</title>
        <authorList>
            <person name="Zhan Y."/>
            <person name="Chen F."/>
            <person name="Wommack E."/>
            <person name="Nasko D."/>
        </authorList>
    </citation>
    <scope>NUCLEOTIDE SEQUENCE [LARGE SCALE GENOMIC DNA]</scope>
</reference>